<reference evidence="3" key="1">
    <citation type="submission" date="2025-08" db="UniProtKB">
        <authorList>
            <consortium name="RefSeq"/>
        </authorList>
    </citation>
    <scope>IDENTIFICATION</scope>
    <source>
        <tissue evidence="3">Leukocyte</tissue>
    </source>
</reference>
<dbReference type="OrthoDB" id="6158547at2759"/>
<accession>A0A8B7TZE2</accession>
<sequence length="228" mass="25956">MRKQWAWSQPFKTESLGVLRLVSSEPYNFGAFGSGLFISLSYGQLITQLSDEDMHFWYPSLEEVMEAFHSLGAHNPALYPLGPFHHGGRVLDCESSLSHQKQQQEPPQEVALDISLSYIYKFLMLCALACPGAYTDTNLLHLIELLCRTGLDVGLRLLPKTDLQHLLLLLVESIQEWPGKLQPLCCTLTWVSDHHHNLLALVQFFLDVTSRGRWVLLLFCLLLIHFPL</sequence>
<dbReference type="RefSeq" id="XP_020010760.1">
    <property type="nucleotide sequence ID" value="XM_020155171.1"/>
</dbReference>
<organism evidence="3">
    <name type="scientific">Castor canadensis</name>
    <name type="common">American beaver</name>
    <dbReference type="NCBI Taxonomy" id="51338"/>
    <lineage>
        <taxon>Eukaryota</taxon>
        <taxon>Metazoa</taxon>
        <taxon>Chordata</taxon>
        <taxon>Craniata</taxon>
        <taxon>Vertebrata</taxon>
        <taxon>Euteleostomi</taxon>
        <taxon>Mammalia</taxon>
        <taxon>Eutheria</taxon>
        <taxon>Euarchontoglires</taxon>
        <taxon>Glires</taxon>
        <taxon>Rodentia</taxon>
        <taxon>Castorimorpha</taxon>
        <taxon>Castoridae</taxon>
        <taxon>Castor</taxon>
    </lineage>
</organism>
<dbReference type="InterPro" id="IPR044276">
    <property type="entry name" value="CANIN_dom"/>
</dbReference>
<dbReference type="AlphaFoldDB" id="A0A8B7TZE2"/>
<dbReference type="KEGG" id="ccan:109680259"/>
<dbReference type="PANTHER" id="PTHR16046:SF11">
    <property type="entry name" value="PROTEIN FAM178B"/>
    <property type="match status" value="1"/>
</dbReference>
<comment type="similarity">
    <text evidence="1">Belongs to the FAM178 family.</text>
</comment>
<feature type="non-terminal residue" evidence="3">
    <location>
        <position position="228"/>
    </location>
</feature>
<name>A0A8B7TZE2_CASCN</name>
<dbReference type="Pfam" id="PF14816">
    <property type="entry name" value="CANIN"/>
    <property type="match status" value="1"/>
</dbReference>
<proteinExistence type="inferred from homology"/>
<protein>
    <submittedName>
        <fullName evidence="3">Protein FAM178B-like</fullName>
    </submittedName>
</protein>
<dbReference type="InterPro" id="IPR026161">
    <property type="entry name" value="FAM178"/>
</dbReference>
<gene>
    <name evidence="3" type="primary">LOC109680259</name>
</gene>
<evidence type="ECO:0000259" key="2">
    <source>
        <dbReference type="Pfam" id="PF14816"/>
    </source>
</evidence>
<feature type="domain" description="Coiled-coil SMC6 And NSE5 INteracting (CANIN)" evidence="2">
    <location>
        <begin position="39"/>
        <end position="215"/>
    </location>
</feature>
<dbReference type="PANTHER" id="PTHR16046">
    <property type="entry name" value="SMC5-SMC6 COMPLEX LOCALIZATION FACTOR 2"/>
    <property type="match status" value="1"/>
</dbReference>
<evidence type="ECO:0000256" key="1">
    <source>
        <dbReference type="ARBA" id="ARBA00010311"/>
    </source>
</evidence>
<evidence type="ECO:0000313" key="3">
    <source>
        <dbReference type="RefSeq" id="XP_020010760.1"/>
    </source>
</evidence>